<dbReference type="SUPFAM" id="SSF48317">
    <property type="entry name" value="Acid phosphatase/Vanadium-dependent haloperoxidase"/>
    <property type="match status" value="1"/>
</dbReference>
<dbReference type="EMBL" id="JAERRC010000005">
    <property type="protein sequence ID" value="MBL0704108.1"/>
    <property type="molecule type" value="Genomic_DNA"/>
</dbReference>
<name>A0ABS1JY35_9MICC</name>
<comment type="caution">
    <text evidence="3">The sequence shown here is derived from an EMBL/GenBank/DDBJ whole genome shotgun (WGS) entry which is preliminary data.</text>
</comment>
<feature type="transmembrane region" description="Helical" evidence="1">
    <location>
        <begin position="183"/>
        <end position="201"/>
    </location>
</feature>
<organism evidence="3 4">
    <name type="scientific">Sinomonas cellulolyticus</name>
    <dbReference type="NCBI Taxonomy" id="2801916"/>
    <lineage>
        <taxon>Bacteria</taxon>
        <taxon>Bacillati</taxon>
        <taxon>Actinomycetota</taxon>
        <taxon>Actinomycetes</taxon>
        <taxon>Micrococcales</taxon>
        <taxon>Micrococcaceae</taxon>
        <taxon>Sinomonas</taxon>
    </lineage>
</organism>
<dbReference type="Pfam" id="PF01569">
    <property type="entry name" value="PAP2"/>
    <property type="match status" value="1"/>
</dbReference>
<feature type="transmembrane region" description="Helical" evidence="1">
    <location>
        <begin position="127"/>
        <end position="146"/>
    </location>
</feature>
<feature type="transmembrane region" description="Helical" evidence="1">
    <location>
        <begin position="222"/>
        <end position="244"/>
    </location>
</feature>
<feature type="transmembrane region" description="Helical" evidence="1">
    <location>
        <begin position="153"/>
        <end position="171"/>
    </location>
</feature>
<accession>A0ABS1JY35</accession>
<keyword evidence="1" id="KW-1133">Transmembrane helix</keyword>
<feature type="transmembrane region" description="Helical" evidence="1">
    <location>
        <begin position="256"/>
        <end position="278"/>
    </location>
</feature>
<evidence type="ECO:0000256" key="1">
    <source>
        <dbReference type="SAM" id="Phobius"/>
    </source>
</evidence>
<feature type="transmembrane region" description="Helical" evidence="1">
    <location>
        <begin position="12"/>
        <end position="30"/>
    </location>
</feature>
<dbReference type="InterPro" id="IPR000326">
    <property type="entry name" value="PAP2/HPO"/>
</dbReference>
<sequence length="297" mass="30834">MSARRRPSVGPFLLGALAAAGACAAVYWAFVRTPAGQGLDEQALLEAAALFGGWSRTRLAALNYLPAASAVVAAAVLAWTALARRRRSAASVAFAAVLVANAAAYALKHWVFLRPDFGYGVFGENTMPSGHATLTASAAAAVFLVAGPLRRPAVAFAGAGYASVTGLVMLVNQWHLAGDVVDAFFLVSAVMAPAYWLVLRLEPAAPAGPRTEDFRRRWLAHSVRVCLASAAVAAVSLALALVVPEGERRVGSVPQFLAAGAGAIAAAGYACSAAALWLGDARTRRGTAQPRVRRWKA</sequence>
<dbReference type="Proteomes" id="UP000639051">
    <property type="component" value="Unassembled WGS sequence"/>
</dbReference>
<feature type="transmembrane region" description="Helical" evidence="1">
    <location>
        <begin position="64"/>
        <end position="82"/>
    </location>
</feature>
<reference evidence="3 4" key="1">
    <citation type="submission" date="2021-01" db="EMBL/GenBank/DDBJ databases">
        <title>Genome public.</title>
        <authorList>
            <person name="Liu C."/>
            <person name="Sun Q."/>
        </authorList>
    </citation>
    <scope>NUCLEOTIDE SEQUENCE [LARGE SCALE GENOMIC DNA]</scope>
    <source>
        <strain evidence="3 4">JC656</strain>
    </source>
</reference>
<feature type="domain" description="Phosphatidic acid phosphatase type 2/haloperoxidase" evidence="2">
    <location>
        <begin position="124"/>
        <end position="197"/>
    </location>
</feature>
<dbReference type="PROSITE" id="PS51257">
    <property type="entry name" value="PROKAR_LIPOPROTEIN"/>
    <property type="match status" value="1"/>
</dbReference>
<dbReference type="InterPro" id="IPR036938">
    <property type="entry name" value="PAP2/HPO_sf"/>
</dbReference>
<dbReference type="RefSeq" id="WP_189694787.1">
    <property type="nucleotide sequence ID" value="NZ_BNCM01000013.1"/>
</dbReference>
<evidence type="ECO:0000313" key="3">
    <source>
        <dbReference type="EMBL" id="MBL0704108.1"/>
    </source>
</evidence>
<evidence type="ECO:0000259" key="2">
    <source>
        <dbReference type="Pfam" id="PF01569"/>
    </source>
</evidence>
<keyword evidence="1" id="KW-0472">Membrane</keyword>
<proteinExistence type="predicted"/>
<gene>
    <name evidence="3" type="ORF">JJE72_01140</name>
</gene>
<keyword evidence="4" id="KW-1185">Reference proteome</keyword>
<dbReference type="Gene3D" id="1.20.144.10">
    <property type="entry name" value="Phosphatidic acid phosphatase type 2/haloperoxidase"/>
    <property type="match status" value="1"/>
</dbReference>
<evidence type="ECO:0000313" key="4">
    <source>
        <dbReference type="Proteomes" id="UP000639051"/>
    </source>
</evidence>
<keyword evidence="1" id="KW-0812">Transmembrane</keyword>
<feature type="transmembrane region" description="Helical" evidence="1">
    <location>
        <begin position="89"/>
        <end position="107"/>
    </location>
</feature>
<protein>
    <submittedName>
        <fullName evidence="3">Phosphatase PAP2 family protein</fullName>
    </submittedName>
</protein>